<name>A0A7T7XQ81_9SPIR</name>
<evidence type="ECO:0000313" key="1">
    <source>
        <dbReference type="EMBL" id="QQO10387.1"/>
    </source>
</evidence>
<protein>
    <submittedName>
        <fullName evidence="1">Uncharacterized protein</fullName>
    </submittedName>
</protein>
<accession>A0A7T7XQ81</accession>
<evidence type="ECO:0000313" key="2">
    <source>
        <dbReference type="Proteomes" id="UP000595917"/>
    </source>
</evidence>
<organism evidence="1 2">
    <name type="scientific">Breznakiella homolactica</name>
    <dbReference type="NCBI Taxonomy" id="2798577"/>
    <lineage>
        <taxon>Bacteria</taxon>
        <taxon>Pseudomonadati</taxon>
        <taxon>Spirochaetota</taxon>
        <taxon>Spirochaetia</taxon>
        <taxon>Spirochaetales</taxon>
        <taxon>Breznakiellaceae</taxon>
        <taxon>Breznakiella</taxon>
    </lineage>
</organism>
<gene>
    <name evidence="1" type="ORF">JFL75_05565</name>
</gene>
<dbReference type="Proteomes" id="UP000595917">
    <property type="component" value="Chromosome"/>
</dbReference>
<proteinExistence type="predicted"/>
<reference evidence="1" key="1">
    <citation type="submission" date="2021-01" db="EMBL/GenBank/DDBJ databases">
        <title>Description of Breznakiella homolactica.</title>
        <authorList>
            <person name="Song Y."/>
            <person name="Brune A."/>
        </authorList>
    </citation>
    <scope>NUCLEOTIDE SEQUENCE</scope>
    <source>
        <strain evidence="1">RmG30</strain>
    </source>
</reference>
<dbReference type="AlphaFoldDB" id="A0A7T7XQ81"/>
<dbReference type="RefSeq" id="WP_215627691.1">
    <property type="nucleotide sequence ID" value="NZ_CP067089.2"/>
</dbReference>
<dbReference type="KEGG" id="bhc:JFL75_05565"/>
<sequence length="170" mass="20317">MKKIFFIVFLTGVFQINAQEQLLIRDSYLLHLAIDNETYWEFDGPEIPYVFEKETIQLFPGEIVNFELIETENEKILLKAVKEVTDEENTIIVDFKQIVKDEDTREHNFMMLTVMNPFNRTIVYKAKIFLILYEKWVDTTIIPVREYLSSYEMWPDVIGTIVLYDFMYAD</sequence>
<dbReference type="EMBL" id="CP067089">
    <property type="protein sequence ID" value="QQO10387.1"/>
    <property type="molecule type" value="Genomic_DNA"/>
</dbReference>
<keyword evidence="2" id="KW-1185">Reference proteome</keyword>